<feature type="domain" description="Glutaminase A N-terminal" evidence="3">
    <location>
        <begin position="104"/>
        <end position="347"/>
    </location>
</feature>
<evidence type="ECO:0000313" key="4">
    <source>
        <dbReference type="EMBL" id="KFH45064.1"/>
    </source>
</evidence>
<dbReference type="InterPro" id="IPR033433">
    <property type="entry name" value="GtaA_N"/>
</dbReference>
<dbReference type="STRING" id="857340.A0A086T6T2"/>
<dbReference type="HOGENOM" id="CLU_008020_1_1_1"/>
<dbReference type="Gene3D" id="1.50.10.10">
    <property type="match status" value="1"/>
</dbReference>
<comment type="caution">
    <text evidence="4">The sequence shown here is derived from an EMBL/GenBank/DDBJ whole genome shotgun (WGS) entry which is preliminary data.</text>
</comment>
<dbReference type="InterPro" id="IPR032514">
    <property type="entry name" value="GtaA_central"/>
</dbReference>
<gene>
    <name evidence="4" type="ORF">ACRE_041450</name>
</gene>
<evidence type="ECO:0000259" key="3">
    <source>
        <dbReference type="Pfam" id="PF17168"/>
    </source>
</evidence>
<name>A0A086T6T2_HAPC1</name>
<dbReference type="SUPFAM" id="SSF48208">
    <property type="entry name" value="Six-hairpin glycosidases"/>
    <property type="match status" value="1"/>
</dbReference>
<dbReference type="Proteomes" id="UP000029964">
    <property type="component" value="Unassembled WGS sequence"/>
</dbReference>
<evidence type="ECO:0000256" key="1">
    <source>
        <dbReference type="SAM" id="SignalP"/>
    </source>
</evidence>
<sequence length="700" mass="78111">MHLVTLLAAAYAAGHSLAQSTFEPVRPPAVPLAVRSPYLNTWLDAPRDGGERGYLAGQYPRFWTSESITGWQGFINVDGKPYNWMGAHPGAALANQTSLNITSTRSIFTANVGGLVELTIMFLSPVYPDDLKRQSITSSYLEISVKSLDGNDHQVQLYADVSAGSVTPSISSDAYTEWASGDKSSVVEWEHNTVDGIAYHKFWREEQDTFNEAADQASWGNWYWATGDHDNLTVQTGSDVNVRGQFLKYGNLTGDIDQDFRPINERWPVFGFSRDLGTVSDSVVKTLFTIGYTQEDAIIFQGQGSEPAPVPSYWTQYYKEPEVVSVFFDDWDHAQKAADAVDMKVSMDSKAAAGDDYSTITSLAVRQTFGALTYTGTEDKVLVWQKEISSNSVVQTVDVIYPTWPFMLYFDPNLIKYTLAPLLENQGSGHYPNKYAMHDLGRYPRALGYPQGDDEPMPLEESSNMILLMLSYAQMTDDVAYLEEHRSLLEQWAEFLIADAKIPADQLSTDDFAGPAANQTNLAIKGIIGLQAMSEMERLMGNTGKQSEYADIASEYLDFWREHGINSNASVPHSTLQYDKPDTYGLLYNIFADKVLGLNFVPDEIYSMQSAFYQTVQSKYGVILDTRARWTKLDWEMFSASVASSETRDWFVSTIAQWINETTSWRPLTDLYDVDDGGFAKGIFFTARPVVGGAFSILAL</sequence>
<dbReference type="Pfam" id="PF16335">
    <property type="entry name" value="GtaA_6_Hairpin"/>
    <property type="match status" value="1"/>
</dbReference>
<dbReference type="GO" id="GO:0005975">
    <property type="term" value="P:carbohydrate metabolic process"/>
    <property type="evidence" value="ECO:0007669"/>
    <property type="project" value="InterPro"/>
</dbReference>
<organism evidence="4 5">
    <name type="scientific">Hapsidospora chrysogenum (strain ATCC 11550 / CBS 779.69 / DSM 880 / IAM 14645 / JCM 23072 / IMI 49137)</name>
    <name type="common">Acremonium chrysogenum</name>
    <dbReference type="NCBI Taxonomy" id="857340"/>
    <lineage>
        <taxon>Eukaryota</taxon>
        <taxon>Fungi</taxon>
        <taxon>Dikarya</taxon>
        <taxon>Ascomycota</taxon>
        <taxon>Pezizomycotina</taxon>
        <taxon>Sordariomycetes</taxon>
        <taxon>Hypocreomycetidae</taxon>
        <taxon>Hypocreales</taxon>
        <taxon>Bionectriaceae</taxon>
        <taxon>Hapsidospora</taxon>
    </lineage>
</organism>
<feature type="domain" description="Glutaminase A central" evidence="2">
    <location>
        <begin position="354"/>
        <end position="697"/>
    </location>
</feature>
<dbReference type="InterPro" id="IPR052743">
    <property type="entry name" value="Glutaminase_GtaA"/>
</dbReference>
<feature type="signal peptide" evidence="1">
    <location>
        <begin position="1"/>
        <end position="18"/>
    </location>
</feature>
<accession>A0A086T6T2</accession>
<evidence type="ECO:0000313" key="5">
    <source>
        <dbReference type="Proteomes" id="UP000029964"/>
    </source>
</evidence>
<dbReference type="PANTHER" id="PTHR31987">
    <property type="entry name" value="GLUTAMINASE A-RELATED"/>
    <property type="match status" value="1"/>
</dbReference>
<dbReference type="InterPro" id="IPR012341">
    <property type="entry name" value="6hp_glycosidase-like_sf"/>
</dbReference>
<dbReference type="OrthoDB" id="431715at2759"/>
<dbReference type="EMBL" id="JPKY01000038">
    <property type="protein sequence ID" value="KFH45064.1"/>
    <property type="molecule type" value="Genomic_DNA"/>
</dbReference>
<dbReference type="AlphaFoldDB" id="A0A086T6T2"/>
<proteinExistence type="predicted"/>
<evidence type="ECO:0000259" key="2">
    <source>
        <dbReference type="Pfam" id="PF16335"/>
    </source>
</evidence>
<dbReference type="PANTHER" id="PTHR31987:SF1">
    <property type="entry name" value="GLUTAMINASE A"/>
    <property type="match status" value="1"/>
</dbReference>
<protein>
    <submittedName>
        <fullName evidence="4">Uncharacterized protein</fullName>
    </submittedName>
</protein>
<keyword evidence="1" id="KW-0732">Signal</keyword>
<keyword evidence="5" id="KW-1185">Reference proteome</keyword>
<dbReference type="InterPro" id="IPR008928">
    <property type="entry name" value="6-hairpin_glycosidase_sf"/>
</dbReference>
<reference evidence="5" key="1">
    <citation type="journal article" date="2014" name="Genome Announc.">
        <title>Genome sequence and annotation of Acremonium chrysogenum, producer of the beta-lactam antibiotic cephalosporin C.</title>
        <authorList>
            <person name="Terfehr D."/>
            <person name="Dahlmann T.A."/>
            <person name="Specht T."/>
            <person name="Zadra I."/>
            <person name="Kuernsteiner H."/>
            <person name="Kueck U."/>
        </authorList>
    </citation>
    <scope>NUCLEOTIDE SEQUENCE [LARGE SCALE GENOMIC DNA]</scope>
    <source>
        <strain evidence="5">ATCC 11550 / CBS 779.69 / DSM 880 / IAM 14645 / JCM 23072 / IMI 49137</strain>
    </source>
</reference>
<feature type="chain" id="PRO_5001815461" evidence="1">
    <location>
        <begin position="19"/>
        <end position="700"/>
    </location>
</feature>
<dbReference type="GO" id="GO:0003824">
    <property type="term" value="F:catalytic activity"/>
    <property type="evidence" value="ECO:0007669"/>
    <property type="project" value="UniProtKB-ARBA"/>
</dbReference>
<dbReference type="Pfam" id="PF17168">
    <property type="entry name" value="DUF5127"/>
    <property type="match status" value="1"/>
</dbReference>